<dbReference type="InterPro" id="IPR039467">
    <property type="entry name" value="TFIIIB_B''_Myb"/>
</dbReference>
<evidence type="ECO:0000313" key="3">
    <source>
        <dbReference type="EMBL" id="CAG8455495.1"/>
    </source>
</evidence>
<dbReference type="PANTHER" id="PTHR22929">
    <property type="entry name" value="RNA POLYMERASE III TRANSCRIPTION INITIATION FACTOR B"/>
    <property type="match status" value="1"/>
</dbReference>
<organism evidence="3 4">
    <name type="scientific">Paraglomus brasilianum</name>
    <dbReference type="NCBI Taxonomy" id="144538"/>
    <lineage>
        <taxon>Eukaryota</taxon>
        <taxon>Fungi</taxon>
        <taxon>Fungi incertae sedis</taxon>
        <taxon>Mucoromycota</taxon>
        <taxon>Glomeromycotina</taxon>
        <taxon>Glomeromycetes</taxon>
        <taxon>Paraglomerales</taxon>
        <taxon>Paraglomeraceae</taxon>
        <taxon>Paraglomus</taxon>
    </lineage>
</organism>
<dbReference type="GO" id="GO:0000126">
    <property type="term" value="C:transcription factor TFIIIB complex"/>
    <property type="evidence" value="ECO:0007669"/>
    <property type="project" value="TreeGrafter"/>
</dbReference>
<gene>
    <name evidence="3" type="ORF">PBRASI_LOCUS288</name>
</gene>
<dbReference type="AlphaFoldDB" id="A0A9N8VMF7"/>
<dbReference type="InterPro" id="IPR017884">
    <property type="entry name" value="SANT_dom"/>
</dbReference>
<evidence type="ECO:0000256" key="1">
    <source>
        <dbReference type="SAM" id="MobiDB-lite"/>
    </source>
</evidence>
<dbReference type="Gene3D" id="1.20.58.1880">
    <property type="match status" value="1"/>
</dbReference>
<dbReference type="InterPro" id="IPR001005">
    <property type="entry name" value="SANT/Myb"/>
</dbReference>
<keyword evidence="4" id="KW-1185">Reference proteome</keyword>
<feature type="domain" description="SANT" evidence="2">
    <location>
        <begin position="282"/>
        <end position="333"/>
    </location>
</feature>
<reference evidence="3" key="1">
    <citation type="submission" date="2021-06" db="EMBL/GenBank/DDBJ databases">
        <authorList>
            <person name="Kallberg Y."/>
            <person name="Tangrot J."/>
            <person name="Rosling A."/>
        </authorList>
    </citation>
    <scope>NUCLEOTIDE SEQUENCE</scope>
    <source>
        <strain evidence="3">BR232B</strain>
    </source>
</reference>
<accession>A0A9N8VMF7</accession>
<dbReference type="OrthoDB" id="272624at2759"/>
<evidence type="ECO:0000259" key="2">
    <source>
        <dbReference type="PROSITE" id="PS51293"/>
    </source>
</evidence>
<sequence>MSKTRGIAIAIPSRDPIPERTQVDQPIIVETLSPPERQDKHRKIKTSKRRIRAWEDDPDEQPVNVNVTTMAELCKDVRVGRKSKVFRELEKAKYEKFQERKAKKKRLTAAVRSTPVTDEPEQASPPGEEVSIFDGIEDPDEVINTRSRKSETSITSDIDVSDGALEDVLRNDGPHKRQRTNSITSEHSIEIVHSDEEASQAVDSGPESNDIRALEWDLGGIKETTAAPQVRVVNGEIVIDEDSLRIDRSAMHKPVQEELLELVVENPYSTIINSASYSKRSRANEKWKEEETELFYKGLSMWGTDFEIISKLFPTRTRRQVKAKFKRESRLDPKRINEATANRIPIDLEEFTKITGVTLNVQDISD</sequence>
<dbReference type="PROSITE" id="PS51293">
    <property type="entry name" value="SANT"/>
    <property type="match status" value="1"/>
</dbReference>
<dbReference type="InterPro" id="IPR009057">
    <property type="entry name" value="Homeodomain-like_sf"/>
</dbReference>
<feature type="region of interest" description="Disordered" evidence="1">
    <location>
        <begin position="101"/>
        <end position="132"/>
    </location>
</feature>
<proteinExistence type="predicted"/>
<dbReference type="SMART" id="SM00717">
    <property type="entry name" value="SANT"/>
    <property type="match status" value="1"/>
</dbReference>
<dbReference type="EMBL" id="CAJVPI010000013">
    <property type="protein sequence ID" value="CAG8455495.1"/>
    <property type="molecule type" value="Genomic_DNA"/>
</dbReference>
<name>A0A9N8VMF7_9GLOM</name>
<dbReference type="PANTHER" id="PTHR22929:SF0">
    <property type="entry name" value="TRANSCRIPTION FACTOR TFIIIB COMPONENT B'' HOMOLOG"/>
    <property type="match status" value="1"/>
</dbReference>
<dbReference type="SUPFAM" id="SSF46689">
    <property type="entry name" value="Homeodomain-like"/>
    <property type="match status" value="1"/>
</dbReference>
<protein>
    <submittedName>
        <fullName evidence="3">10511_t:CDS:1</fullName>
    </submittedName>
</protein>
<evidence type="ECO:0000313" key="4">
    <source>
        <dbReference type="Proteomes" id="UP000789739"/>
    </source>
</evidence>
<dbReference type="Pfam" id="PF15963">
    <property type="entry name" value="Myb_DNA-bind_7"/>
    <property type="match status" value="1"/>
</dbReference>
<comment type="caution">
    <text evidence="3">The sequence shown here is derived from an EMBL/GenBank/DDBJ whole genome shotgun (WGS) entry which is preliminary data.</text>
</comment>
<dbReference type="GO" id="GO:0070898">
    <property type="term" value="P:RNA polymerase III preinitiation complex assembly"/>
    <property type="evidence" value="ECO:0007669"/>
    <property type="project" value="TreeGrafter"/>
</dbReference>
<dbReference type="Proteomes" id="UP000789739">
    <property type="component" value="Unassembled WGS sequence"/>
</dbReference>
<dbReference type="CDD" id="cd00167">
    <property type="entry name" value="SANT"/>
    <property type="match status" value="1"/>
</dbReference>
<dbReference type="GO" id="GO:0001156">
    <property type="term" value="F:TFIIIC-class transcription factor complex binding"/>
    <property type="evidence" value="ECO:0007669"/>
    <property type="project" value="TreeGrafter"/>
</dbReference>